<dbReference type="Proteomes" id="UP001165063">
    <property type="component" value="Unassembled WGS sequence"/>
</dbReference>
<feature type="compositionally biased region" description="Low complexity" evidence="1">
    <location>
        <begin position="1"/>
        <end position="40"/>
    </location>
</feature>
<dbReference type="AlphaFoldDB" id="A0A9W7DFD3"/>
<gene>
    <name evidence="2" type="ORF">Amon01_000375800</name>
</gene>
<feature type="region of interest" description="Disordered" evidence="1">
    <location>
        <begin position="1"/>
        <end position="42"/>
    </location>
</feature>
<evidence type="ECO:0000313" key="3">
    <source>
        <dbReference type="Proteomes" id="UP001165063"/>
    </source>
</evidence>
<reference evidence="2" key="1">
    <citation type="submission" date="2023-04" db="EMBL/GenBank/DDBJ databases">
        <title>Ambrosiozyma monospora NBRC 1965.</title>
        <authorList>
            <person name="Ichikawa N."/>
            <person name="Sato H."/>
            <person name="Tonouchi N."/>
        </authorList>
    </citation>
    <scope>NUCLEOTIDE SEQUENCE</scope>
    <source>
        <strain evidence="2">NBRC 1965</strain>
    </source>
</reference>
<protein>
    <submittedName>
        <fullName evidence="2">Unnamed protein product</fullName>
    </submittedName>
</protein>
<evidence type="ECO:0000256" key="1">
    <source>
        <dbReference type="SAM" id="MobiDB-lite"/>
    </source>
</evidence>
<keyword evidence="3" id="KW-1185">Reference proteome</keyword>
<name>A0A9W7DFD3_AMBMO</name>
<comment type="caution">
    <text evidence="2">The sequence shown here is derived from an EMBL/GenBank/DDBJ whole genome shotgun (WGS) entry which is preliminary data.</text>
</comment>
<accession>A0A9W7DFD3</accession>
<sequence length="469" mass="46420">MAAPIAIADSTASQTTTAESQVATDASTALAEASSPSESLDPQMKGFGSFLKGLGSTVGSIGGSIVGALLPSSSSQQSSAAAAPAAAAPEVSVVTVDAANTGISPDLIAAIASILALEEANTASVMVATNALATSAIRDVKPVETSAISVVETSSTSVVGPVETPVISSVKPSASSVTETSVTETFATDVAETAAKEFAYASDFSSTSLPVQTSLSFDDLTDVQQKKIANLGSLFTKVVSNMSDALSLGNGVLSLINNAFTTLKNFESTKTTTSATATTTGTPVGVQLQAVNYAVADPEESLLAPQIASALMYAMSVASASATPSSEAGQLKRRYAASASYAAQSAYATGFANSTSPASATVADNLDQFDPQVKSLGSLFGKVISLLGPELGVTGVSINAISSAIGLLNAFKSSNSKEVVASFVGKEIATATISGAPSVTSIDVAPLIASAVSSAMAVASATATATASA</sequence>
<dbReference type="EMBL" id="BSXU01001664">
    <property type="protein sequence ID" value="GMG29740.1"/>
    <property type="molecule type" value="Genomic_DNA"/>
</dbReference>
<evidence type="ECO:0000313" key="2">
    <source>
        <dbReference type="EMBL" id="GMG29740.1"/>
    </source>
</evidence>
<organism evidence="2 3">
    <name type="scientific">Ambrosiozyma monospora</name>
    <name type="common">Yeast</name>
    <name type="synonym">Endomycopsis monosporus</name>
    <dbReference type="NCBI Taxonomy" id="43982"/>
    <lineage>
        <taxon>Eukaryota</taxon>
        <taxon>Fungi</taxon>
        <taxon>Dikarya</taxon>
        <taxon>Ascomycota</taxon>
        <taxon>Saccharomycotina</taxon>
        <taxon>Pichiomycetes</taxon>
        <taxon>Pichiales</taxon>
        <taxon>Pichiaceae</taxon>
        <taxon>Ambrosiozyma</taxon>
    </lineage>
</organism>
<proteinExistence type="predicted"/>